<dbReference type="STRING" id="764291.STRUR_0665"/>
<sequence>MKKIQKSLLYFFALITISLTSGIVGTLLTELIHWIQKLTFGYQEGGFSQMIASIPPERKVLALFLSGLVAGFGWYFLYTRAKHIIPIGSVIKGSQEMSSFSNFCHGLLQLITVSMGAPVGREGASREVSTSISNLWLKNTHLSKEEIKILLACASGSALGAVYNAPFATSLFILETLRVKRSFKMLISAIFSSFFSVLIVQFFIGRIVQYQLPRLQIKPQLFLFAVLASLIISIIAYYFRKLLATLPKQKLAAPIYISRIIICFTLIGFISIYFPQILGNGRAGLLFILHHQTISSYYLLGLVLAKAIAVTLVFFSGASGGKIAPSMMLGGSLASLLAVGWNYLFPFQIDSSFATIIGSSIFLGQLNRMPLSAVFFLTEISGQPIINSLPLLMALIIMLMLNYFVLNKN</sequence>
<keyword evidence="6 10" id="KW-0472">Membrane</keyword>
<feature type="transmembrane region" description="Helical" evidence="10">
    <location>
        <begin position="327"/>
        <end position="344"/>
    </location>
</feature>
<dbReference type="PANTHER" id="PTHR43427">
    <property type="entry name" value="CHLORIDE CHANNEL PROTEIN CLC-E"/>
    <property type="match status" value="1"/>
</dbReference>
<evidence type="ECO:0000256" key="4">
    <source>
        <dbReference type="ARBA" id="ARBA00022989"/>
    </source>
</evidence>
<evidence type="ECO:0000256" key="10">
    <source>
        <dbReference type="SAM" id="Phobius"/>
    </source>
</evidence>
<keyword evidence="4 10" id="KW-1133">Transmembrane helix</keyword>
<dbReference type="Gene3D" id="1.10.3080.10">
    <property type="entry name" value="Clc chloride channel"/>
    <property type="match status" value="1"/>
</dbReference>
<dbReference type="AlphaFoldDB" id="G5KDM1"/>
<evidence type="ECO:0000256" key="7">
    <source>
        <dbReference type="ARBA" id="ARBA00023173"/>
    </source>
</evidence>
<feature type="transmembrane region" description="Helical" evidence="10">
    <location>
        <begin position="60"/>
        <end position="78"/>
    </location>
</feature>
<evidence type="ECO:0000256" key="5">
    <source>
        <dbReference type="ARBA" id="ARBA00023065"/>
    </source>
</evidence>
<keyword evidence="9" id="KW-0407">Ion channel</keyword>
<feature type="transmembrane region" description="Helical" evidence="10">
    <location>
        <begin position="389"/>
        <end position="406"/>
    </location>
</feature>
<feature type="transmembrane region" description="Helical" evidence="10">
    <location>
        <begin position="149"/>
        <end position="174"/>
    </location>
</feature>
<evidence type="ECO:0000256" key="8">
    <source>
        <dbReference type="ARBA" id="ARBA00023214"/>
    </source>
</evidence>
<dbReference type="EMBL" id="AEUZ02000001">
    <property type="protein sequence ID" value="EHJ57173.1"/>
    <property type="molecule type" value="Genomic_DNA"/>
</dbReference>
<keyword evidence="8" id="KW-0868">Chloride</keyword>
<feature type="transmembrane region" description="Helical" evidence="10">
    <location>
        <begin position="220"/>
        <end position="239"/>
    </location>
</feature>
<comment type="caution">
    <text evidence="11">The sequence shown here is derived from an EMBL/GenBank/DDBJ whole genome shotgun (WGS) entry which is preliminary data.</text>
</comment>
<feature type="transmembrane region" description="Helical" evidence="10">
    <location>
        <begin position="7"/>
        <end position="28"/>
    </location>
</feature>
<dbReference type="GO" id="GO:0034707">
    <property type="term" value="C:chloride channel complex"/>
    <property type="evidence" value="ECO:0007669"/>
    <property type="project" value="UniProtKB-KW"/>
</dbReference>
<dbReference type="InterPro" id="IPR050368">
    <property type="entry name" value="ClC-type_chloride_channel"/>
</dbReference>
<proteinExistence type="predicted"/>
<gene>
    <name evidence="11" type="ORF">STRUR_0665</name>
</gene>
<evidence type="ECO:0000256" key="1">
    <source>
        <dbReference type="ARBA" id="ARBA00004141"/>
    </source>
</evidence>
<reference evidence="11 12" key="1">
    <citation type="journal article" date="2014" name="Int. J. Syst. Evol. Microbiol.">
        <title>Phylogenomics and the dynamic genome evolution of the genus Streptococcus.</title>
        <authorList>
            <consortium name="The Broad Institute Genome Sequencing Platform"/>
            <person name="Richards V.P."/>
            <person name="Palmer S.R."/>
            <person name="Pavinski Bitar P.D."/>
            <person name="Qin X."/>
            <person name="Weinstock G.M."/>
            <person name="Highlander S.K."/>
            <person name="Town C.D."/>
            <person name="Burne R.A."/>
            <person name="Stanhope M.J."/>
        </authorList>
    </citation>
    <scope>NUCLEOTIDE SEQUENCE [LARGE SCALE GENOMIC DNA]</scope>
    <source>
        <strain evidence="11 12">2285-97</strain>
    </source>
</reference>
<dbReference type="GO" id="GO:0005254">
    <property type="term" value="F:chloride channel activity"/>
    <property type="evidence" value="ECO:0007669"/>
    <property type="project" value="UniProtKB-KW"/>
</dbReference>
<feature type="transmembrane region" description="Helical" evidence="10">
    <location>
        <begin position="251"/>
        <end position="274"/>
    </location>
</feature>
<feature type="transmembrane region" description="Helical" evidence="10">
    <location>
        <begin position="356"/>
        <end position="377"/>
    </location>
</feature>
<feature type="transmembrane region" description="Helical" evidence="10">
    <location>
        <begin position="186"/>
        <end position="208"/>
    </location>
</feature>
<name>G5KDM1_9STRE</name>
<keyword evidence="2" id="KW-0813">Transport</keyword>
<dbReference type="SUPFAM" id="SSF81340">
    <property type="entry name" value="Clc chloride channel"/>
    <property type="match status" value="1"/>
</dbReference>
<organism evidence="11 12">
    <name type="scientific">Streptococcus urinalis 2285-97</name>
    <dbReference type="NCBI Taxonomy" id="764291"/>
    <lineage>
        <taxon>Bacteria</taxon>
        <taxon>Bacillati</taxon>
        <taxon>Bacillota</taxon>
        <taxon>Bacilli</taxon>
        <taxon>Lactobacillales</taxon>
        <taxon>Streptococcaceae</taxon>
        <taxon>Streptococcus</taxon>
    </lineage>
</organism>
<evidence type="ECO:0000313" key="11">
    <source>
        <dbReference type="EMBL" id="EHJ57173.1"/>
    </source>
</evidence>
<dbReference type="PANTHER" id="PTHR43427:SF6">
    <property type="entry name" value="CHLORIDE CHANNEL PROTEIN CLC-E"/>
    <property type="match status" value="1"/>
</dbReference>
<protein>
    <submittedName>
        <fullName evidence="11">Chloride transporter, ClC family</fullName>
    </submittedName>
</protein>
<evidence type="ECO:0000256" key="2">
    <source>
        <dbReference type="ARBA" id="ARBA00022448"/>
    </source>
</evidence>
<comment type="subcellular location">
    <subcellularLocation>
        <location evidence="1">Membrane</location>
        <topology evidence="1">Multi-pass membrane protein</topology>
    </subcellularLocation>
</comment>
<dbReference type="RefSeq" id="WP_006739897.1">
    <property type="nucleotide sequence ID" value="NZ_AEUZ02000001.1"/>
</dbReference>
<dbReference type="Pfam" id="PF00654">
    <property type="entry name" value="Voltage_CLC"/>
    <property type="match status" value="1"/>
</dbReference>
<keyword evidence="7" id="KW-0869">Chloride channel</keyword>
<evidence type="ECO:0000256" key="9">
    <source>
        <dbReference type="ARBA" id="ARBA00023303"/>
    </source>
</evidence>
<dbReference type="eggNOG" id="COG0038">
    <property type="taxonomic scope" value="Bacteria"/>
</dbReference>
<accession>G5KDM1</accession>
<dbReference type="InterPro" id="IPR014743">
    <property type="entry name" value="Cl-channel_core"/>
</dbReference>
<feature type="transmembrane region" description="Helical" evidence="10">
    <location>
        <begin position="294"/>
        <end position="315"/>
    </location>
</feature>
<keyword evidence="12" id="KW-1185">Reference proteome</keyword>
<evidence type="ECO:0000256" key="3">
    <source>
        <dbReference type="ARBA" id="ARBA00022692"/>
    </source>
</evidence>
<dbReference type="Proteomes" id="UP000005388">
    <property type="component" value="Unassembled WGS sequence"/>
</dbReference>
<dbReference type="InterPro" id="IPR001807">
    <property type="entry name" value="ClC"/>
</dbReference>
<keyword evidence="5" id="KW-0406">Ion transport</keyword>
<keyword evidence="3 10" id="KW-0812">Transmembrane</keyword>
<evidence type="ECO:0000313" key="12">
    <source>
        <dbReference type="Proteomes" id="UP000005388"/>
    </source>
</evidence>
<evidence type="ECO:0000256" key="6">
    <source>
        <dbReference type="ARBA" id="ARBA00023136"/>
    </source>
</evidence>